<dbReference type="Gene3D" id="3.30.420.10">
    <property type="entry name" value="Ribonuclease H-like superfamily/Ribonuclease H"/>
    <property type="match status" value="1"/>
</dbReference>
<evidence type="ECO:0000313" key="5">
    <source>
        <dbReference type="EMBL" id="TYK23593.1"/>
    </source>
</evidence>
<dbReference type="PROSITE" id="PS50994">
    <property type="entry name" value="INTEGRASE"/>
    <property type="match status" value="1"/>
</dbReference>
<dbReference type="InterPro" id="IPR001584">
    <property type="entry name" value="Integrase_cat-core"/>
</dbReference>
<keyword evidence="1" id="KW-0479">Metal-binding</keyword>
<dbReference type="GO" id="GO:0008270">
    <property type="term" value="F:zinc ion binding"/>
    <property type="evidence" value="ECO:0007669"/>
    <property type="project" value="UniProtKB-KW"/>
</dbReference>
<protein>
    <submittedName>
        <fullName evidence="5">Ty1-copia retrotransposon protein</fullName>
    </submittedName>
</protein>
<dbReference type="Pfam" id="PF13976">
    <property type="entry name" value="gag_pre-integrs"/>
    <property type="match status" value="1"/>
</dbReference>
<feature type="domain" description="CCHC-type" evidence="3">
    <location>
        <begin position="282"/>
        <end position="297"/>
    </location>
</feature>
<feature type="region of interest" description="Disordered" evidence="2">
    <location>
        <begin position="47"/>
        <end position="68"/>
    </location>
</feature>
<dbReference type="InterPro" id="IPR036875">
    <property type="entry name" value="Znf_CCHC_sf"/>
</dbReference>
<dbReference type="SUPFAM" id="SSF57756">
    <property type="entry name" value="Retrovirus zinc finger-like domains"/>
    <property type="match status" value="1"/>
</dbReference>
<feature type="domain" description="Integrase catalytic" evidence="4">
    <location>
        <begin position="511"/>
        <end position="684"/>
    </location>
</feature>
<evidence type="ECO:0000259" key="4">
    <source>
        <dbReference type="PROSITE" id="PS50994"/>
    </source>
</evidence>
<dbReference type="InterPro" id="IPR036397">
    <property type="entry name" value="RNaseH_sf"/>
</dbReference>
<dbReference type="PANTHER" id="PTHR47592:SF30">
    <property type="entry name" value="CCHC-TYPE DOMAIN-CONTAINING PROTEIN"/>
    <property type="match status" value="1"/>
</dbReference>
<dbReference type="InterPro" id="IPR025724">
    <property type="entry name" value="GAG-pre-integrase_dom"/>
</dbReference>
<dbReference type="PANTHER" id="PTHR47592">
    <property type="entry name" value="PBF68 PROTEIN"/>
    <property type="match status" value="1"/>
</dbReference>
<dbReference type="InterPro" id="IPR054722">
    <property type="entry name" value="PolX-like_BBD"/>
</dbReference>
<feature type="compositionally biased region" description="Low complexity" evidence="2">
    <location>
        <begin position="47"/>
        <end position="67"/>
    </location>
</feature>
<dbReference type="GO" id="GO:0003676">
    <property type="term" value="F:nucleic acid binding"/>
    <property type="evidence" value="ECO:0007669"/>
    <property type="project" value="InterPro"/>
</dbReference>
<feature type="compositionally biased region" description="Basic and acidic residues" evidence="2">
    <location>
        <begin position="248"/>
        <end position="267"/>
    </location>
</feature>
<reference evidence="5 6" key="1">
    <citation type="submission" date="2019-08" db="EMBL/GenBank/DDBJ databases">
        <title>Draft genome sequences of two oriental melons (Cucumis melo L. var makuwa).</title>
        <authorList>
            <person name="Kwon S.-Y."/>
        </authorList>
    </citation>
    <scope>NUCLEOTIDE SEQUENCE [LARGE SCALE GENOMIC DNA]</scope>
    <source>
        <strain evidence="6">cv. Chang Bougi</strain>
        <tissue evidence="5">Leaf</tissue>
    </source>
</reference>
<dbReference type="GO" id="GO:0015074">
    <property type="term" value="P:DNA integration"/>
    <property type="evidence" value="ECO:0007669"/>
    <property type="project" value="InterPro"/>
</dbReference>
<gene>
    <name evidence="5" type="ORF">E5676_scaffold500G001050</name>
</gene>
<dbReference type="Pfam" id="PF22936">
    <property type="entry name" value="Pol_BBD"/>
    <property type="match status" value="1"/>
</dbReference>
<keyword evidence="1" id="KW-0863">Zinc-finger</keyword>
<proteinExistence type="predicted"/>
<evidence type="ECO:0000256" key="1">
    <source>
        <dbReference type="PROSITE-ProRule" id="PRU00047"/>
    </source>
</evidence>
<accession>A0A5D3DJ22</accession>
<organism evidence="5 6">
    <name type="scientific">Cucumis melo var. makuwa</name>
    <name type="common">Oriental melon</name>
    <dbReference type="NCBI Taxonomy" id="1194695"/>
    <lineage>
        <taxon>Eukaryota</taxon>
        <taxon>Viridiplantae</taxon>
        <taxon>Streptophyta</taxon>
        <taxon>Embryophyta</taxon>
        <taxon>Tracheophyta</taxon>
        <taxon>Spermatophyta</taxon>
        <taxon>Magnoliopsida</taxon>
        <taxon>eudicotyledons</taxon>
        <taxon>Gunneridae</taxon>
        <taxon>Pentapetalae</taxon>
        <taxon>rosids</taxon>
        <taxon>fabids</taxon>
        <taxon>Cucurbitales</taxon>
        <taxon>Cucurbitaceae</taxon>
        <taxon>Benincaseae</taxon>
        <taxon>Cucumis</taxon>
    </lineage>
</organism>
<dbReference type="Pfam" id="PF00098">
    <property type="entry name" value="zf-CCHC"/>
    <property type="match status" value="1"/>
</dbReference>
<keyword evidence="1" id="KW-0862">Zinc</keyword>
<evidence type="ECO:0000259" key="3">
    <source>
        <dbReference type="PROSITE" id="PS50158"/>
    </source>
</evidence>
<dbReference type="Proteomes" id="UP000321947">
    <property type="component" value="Unassembled WGS sequence"/>
</dbReference>
<dbReference type="PROSITE" id="PS50158">
    <property type="entry name" value="ZF_CCHC"/>
    <property type="match status" value="1"/>
</dbReference>
<evidence type="ECO:0000256" key="2">
    <source>
        <dbReference type="SAM" id="MobiDB-lite"/>
    </source>
</evidence>
<dbReference type="Pfam" id="PF00665">
    <property type="entry name" value="rve"/>
    <property type="match status" value="1"/>
</dbReference>
<evidence type="ECO:0000313" key="6">
    <source>
        <dbReference type="Proteomes" id="UP000321947"/>
    </source>
</evidence>
<comment type="caution">
    <text evidence="5">The sequence shown here is derived from an EMBL/GenBank/DDBJ whole genome shotgun (WGS) entry which is preliminary data.</text>
</comment>
<dbReference type="InterPro" id="IPR001878">
    <property type="entry name" value="Znf_CCHC"/>
</dbReference>
<dbReference type="EMBL" id="SSTD01004451">
    <property type="protein sequence ID" value="TYK23593.1"/>
    <property type="molecule type" value="Genomic_DNA"/>
</dbReference>
<feature type="region of interest" description="Disordered" evidence="2">
    <location>
        <begin position="248"/>
        <end position="271"/>
    </location>
</feature>
<sequence>MSIKTSNKILSDLSKLEPLDGTNYRRWSQKLLIFFEQLEVDYVLTTDLPTSDPPTTTSTSSDLESSTGPLTTIAVTDQVKKDQVIDPEKYAKDNKTVREHLLNHMSDPMFDLFVVQKSAKDIWSTLKSRYEGDDAGRKKYVVGKWLQFQMTDDKPVVEQIHEYENLVANVLSEGMKMCEILQANVLLEKFPPSWNDYRNHLKHKKKDLKLQELISHMRTEEANRLKDKLASQNLNSVNANLVESSFVNRDRTKQEKGHKGKNSEKRQFKTTGGQIKKKKLVCYVCGKEGHQSYQCNQRKGRPSQKPTSQAHLAEQDSEIIAAIVETNLIENKTDWILDTGASRHFCTNRELLHDYEDTADGECVFMENLATAGVIGKGNVILKLTSGKTLSLSNVLYVPSLCRNLVSGSLLNRVGLKIVLEGDKFVLTKNGDFVGKGYLSNGLFVLNTISMNANASSSAYLIESANLWHGRLGHVNFASIRKLKDLRLINTSKTHETGKCPVCIESKFHKKPFKPVEYRTTELLELIHSDLADFRTTTSRGGKNYYVSFVDDYSRFTKIYLIKTKNEAVSMFVKFKAESENQLGKRIKRLRSDRGGEYSDKTLKEFCESNGIIHEFTAPYSPQQNGIAERKNRTLKEMMNVMIPHKRLDKIPYELRKGHAPNLSYLKVWGCLAKVPFPALKKTTVGSKTFDCIFIGYAQNSAAYRMHDPEIVSETPVSETVDTPNLSCELELRRSKRQRTEKSFGPDFLSTFIVERRDEIDCNFTNLYLIDEDPKTYQEALNSVDSSMWKEAIKSELDSLVMNHTWELVDLPMGNKPIRYLGEADVILGVKIRKNKTSLSLCQSHYVEKILKKFDSFDVSPVRTPFDASKHLKKNKGDSVSQPEYAKIIGSVMYLMNYTRPDIAYAVSRLSRYTHNPNRYHWDALRHLLRYLKGTIDYCLHFKKFPAVLEGYCDANWVTDNDEVNSTSGRCTIVGTSVPVSIQCDLQAAICTAKNSVYNGKSRHIRLRHAVVKQLLKEGTISLEFVRSEKNLADPLTKGLTRKMVLDSSVNMGLKPFGDP</sequence>
<dbReference type="Pfam" id="PF14223">
    <property type="entry name" value="Retrotran_gag_2"/>
    <property type="match status" value="1"/>
</dbReference>
<dbReference type="AlphaFoldDB" id="A0A5D3DJ22"/>
<dbReference type="InterPro" id="IPR012337">
    <property type="entry name" value="RNaseH-like_sf"/>
</dbReference>
<dbReference type="CDD" id="cd09272">
    <property type="entry name" value="RNase_HI_RT_Ty1"/>
    <property type="match status" value="1"/>
</dbReference>
<name>A0A5D3DJ22_CUCMM</name>
<dbReference type="SUPFAM" id="SSF53098">
    <property type="entry name" value="Ribonuclease H-like"/>
    <property type="match status" value="1"/>
</dbReference>
<dbReference type="SMART" id="SM00343">
    <property type="entry name" value="ZnF_C2HC"/>
    <property type="match status" value="1"/>
</dbReference>